<keyword evidence="1" id="KW-0472">Membrane</keyword>
<keyword evidence="3" id="KW-1185">Reference proteome</keyword>
<keyword evidence="1" id="KW-0812">Transmembrane</keyword>
<evidence type="ECO:0000313" key="3">
    <source>
        <dbReference type="Proteomes" id="UP001596312"/>
    </source>
</evidence>
<reference evidence="2 3" key="1">
    <citation type="journal article" date="2019" name="Int. J. Syst. Evol. Microbiol.">
        <title>The Global Catalogue of Microorganisms (GCM) 10K type strain sequencing project: providing services to taxonomists for standard genome sequencing and annotation.</title>
        <authorList>
            <consortium name="The Broad Institute Genomics Platform"/>
            <consortium name="The Broad Institute Genome Sequencing Center for Infectious Disease"/>
            <person name="Wu L."/>
            <person name="Ma J."/>
        </authorList>
    </citation>
    <scope>NUCLEOTIDE SEQUENCE [LARGE SCALE GENOMIC DNA]</scope>
    <source>
        <strain evidence="2 3">CGMCC 1.3240</strain>
    </source>
</reference>
<evidence type="ECO:0008006" key="4">
    <source>
        <dbReference type="Google" id="ProtNLM"/>
    </source>
</evidence>
<keyword evidence="1" id="KW-1133">Transmembrane helix</keyword>
<comment type="caution">
    <text evidence="2">The sequence shown here is derived from an EMBL/GenBank/DDBJ whole genome shotgun (WGS) entry which is preliminary data.</text>
</comment>
<sequence>MDSTRFDHPAFRAAAGTLAGYGIVLVVMTVLLFLIPYAVFAAF</sequence>
<dbReference type="RefSeq" id="WP_340603131.1">
    <property type="nucleotide sequence ID" value="NZ_JBBMXV010000002.1"/>
</dbReference>
<accession>A0ABD5V0X8</accession>
<dbReference type="EMBL" id="JBHSXQ010000002">
    <property type="protein sequence ID" value="MFC6904616.1"/>
    <property type="molecule type" value="Genomic_DNA"/>
</dbReference>
<evidence type="ECO:0000313" key="2">
    <source>
        <dbReference type="EMBL" id="MFC6904616.1"/>
    </source>
</evidence>
<proteinExistence type="predicted"/>
<feature type="transmembrane region" description="Helical" evidence="1">
    <location>
        <begin position="20"/>
        <end position="40"/>
    </location>
</feature>
<evidence type="ECO:0000256" key="1">
    <source>
        <dbReference type="SAM" id="Phobius"/>
    </source>
</evidence>
<name>A0ABD5V0X8_9EURY</name>
<gene>
    <name evidence="2" type="ORF">ACFQGH_05320</name>
</gene>
<protein>
    <recommendedName>
        <fullName evidence="4">ABC transporter permease</fullName>
    </recommendedName>
</protein>
<dbReference type="Proteomes" id="UP001596312">
    <property type="component" value="Unassembled WGS sequence"/>
</dbReference>
<dbReference type="AlphaFoldDB" id="A0ABD5V0X8"/>
<organism evidence="2 3">
    <name type="scientific">Halalkalicoccus tibetensis</name>
    <dbReference type="NCBI Taxonomy" id="175632"/>
    <lineage>
        <taxon>Archaea</taxon>
        <taxon>Methanobacteriati</taxon>
        <taxon>Methanobacteriota</taxon>
        <taxon>Stenosarchaea group</taxon>
        <taxon>Halobacteria</taxon>
        <taxon>Halobacteriales</taxon>
        <taxon>Halococcaceae</taxon>
        <taxon>Halalkalicoccus</taxon>
    </lineage>
</organism>